<gene>
    <name evidence="2" type="ORF">CLV40_11330</name>
</gene>
<name>A0A2S6GK65_9PSEU</name>
<accession>A0A2S6GK65</accession>
<dbReference type="RefSeq" id="WP_104480987.1">
    <property type="nucleotide sequence ID" value="NZ_CP154825.1"/>
</dbReference>
<keyword evidence="3" id="KW-1185">Reference proteome</keyword>
<dbReference type="AlphaFoldDB" id="A0A2S6GK65"/>
<feature type="region of interest" description="Disordered" evidence="1">
    <location>
        <begin position="38"/>
        <end position="59"/>
    </location>
</feature>
<evidence type="ECO:0000256" key="1">
    <source>
        <dbReference type="SAM" id="MobiDB-lite"/>
    </source>
</evidence>
<comment type="caution">
    <text evidence="2">The sequence shown here is derived from an EMBL/GenBank/DDBJ whole genome shotgun (WGS) entry which is preliminary data.</text>
</comment>
<protein>
    <submittedName>
        <fullName evidence="2">Uncharacterized protein</fullName>
    </submittedName>
</protein>
<dbReference type="Proteomes" id="UP000239203">
    <property type="component" value="Unassembled WGS sequence"/>
</dbReference>
<evidence type="ECO:0000313" key="2">
    <source>
        <dbReference type="EMBL" id="PPK65546.1"/>
    </source>
</evidence>
<sequence length="59" mass="6417">MPVTTLAHAENDLTLVELTDLEVTRFVEDSSVVGAPTSFEARPTVRPIRRTSPGVKHTA</sequence>
<evidence type="ECO:0000313" key="3">
    <source>
        <dbReference type="Proteomes" id="UP000239203"/>
    </source>
</evidence>
<reference evidence="2 3" key="1">
    <citation type="submission" date="2018-02" db="EMBL/GenBank/DDBJ databases">
        <title>Genomic Encyclopedia of Archaeal and Bacterial Type Strains, Phase II (KMG-II): from individual species to whole genera.</title>
        <authorList>
            <person name="Goeker M."/>
        </authorList>
    </citation>
    <scope>NUCLEOTIDE SEQUENCE [LARGE SCALE GENOMIC DNA]</scope>
    <source>
        <strain evidence="2 3">YU 961-1</strain>
    </source>
</reference>
<proteinExistence type="predicted"/>
<organism evidence="2 3">
    <name type="scientific">Actinokineospora auranticolor</name>
    <dbReference type="NCBI Taxonomy" id="155976"/>
    <lineage>
        <taxon>Bacteria</taxon>
        <taxon>Bacillati</taxon>
        <taxon>Actinomycetota</taxon>
        <taxon>Actinomycetes</taxon>
        <taxon>Pseudonocardiales</taxon>
        <taxon>Pseudonocardiaceae</taxon>
        <taxon>Actinokineospora</taxon>
    </lineage>
</organism>
<dbReference type="EMBL" id="PTIX01000013">
    <property type="protein sequence ID" value="PPK65546.1"/>
    <property type="molecule type" value="Genomic_DNA"/>
</dbReference>